<organism evidence="1 2">
    <name type="scientific">Bradyrhizobium oligotrophicum S58</name>
    <dbReference type="NCBI Taxonomy" id="1245469"/>
    <lineage>
        <taxon>Bacteria</taxon>
        <taxon>Pseudomonadati</taxon>
        <taxon>Pseudomonadota</taxon>
        <taxon>Alphaproteobacteria</taxon>
        <taxon>Hyphomicrobiales</taxon>
        <taxon>Nitrobacteraceae</taxon>
        <taxon>Bradyrhizobium</taxon>
    </lineage>
</organism>
<dbReference type="GeneID" id="301820881"/>
<sequence>MRSGATIATIWLTLSGTAIHTTSAAAGEPAWPTESYRYTIVDQDLGNVLQEFGRNTGLRLEVSPEVRGRVRGPLPELKARDFIEHLSRNYGLDWYFDGFRIYVTSNKEASSRLVQLGAVPLQRLEAALRDLALSDARFSLRSIKQADMALVSGPPQYIQTVERTLAALKPRPDQPSSVTVYRGEHVQVVKLNAPGGVP</sequence>
<dbReference type="KEGG" id="aol:S58_72270"/>
<keyword evidence="2" id="KW-1185">Reference proteome</keyword>
<dbReference type="Proteomes" id="UP000011841">
    <property type="component" value="Chromosome"/>
</dbReference>
<dbReference type="eggNOG" id="COG1450">
    <property type="taxonomic scope" value="Bacteria"/>
</dbReference>
<accession>M4ZHQ2</accession>
<dbReference type="PATRIC" id="fig|1245469.3.peg.7387"/>
<dbReference type="OrthoDB" id="9775455at2"/>
<protein>
    <submittedName>
        <fullName evidence="1">Type III secretion apparatus outer membrane protein RhcC1</fullName>
    </submittedName>
</protein>
<evidence type="ECO:0000313" key="1">
    <source>
        <dbReference type="EMBL" id="BAM93191.1"/>
    </source>
</evidence>
<dbReference type="PANTHER" id="PTHR30332">
    <property type="entry name" value="PROBABLE GENERAL SECRETION PATHWAY PROTEIN D"/>
    <property type="match status" value="1"/>
</dbReference>
<dbReference type="InterPro" id="IPR038591">
    <property type="entry name" value="NolW-like_sf"/>
</dbReference>
<dbReference type="GO" id="GO:0015627">
    <property type="term" value="C:type II protein secretion system complex"/>
    <property type="evidence" value="ECO:0007669"/>
    <property type="project" value="TreeGrafter"/>
</dbReference>
<evidence type="ECO:0000313" key="2">
    <source>
        <dbReference type="Proteomes" id="UP000011841"/>
    </source>
</evidence>
<reference evidence="1 2" key="1">
    <citation type="journal article" date="2013" name="Appl. Environ. Microbiol.">
        <title>Genome analysis suggests that the soil oligotrophic bacterium Agromonas oligotrophica (Bradyrhizobium oligotrophicum) is a nitrogen-fixing symbiont of Aeschynomene indica.</title>
        <authorList>
            <person name="Okubo T."/>
            <person name="Fukushima S."/>
            <person name="Itakura M."/>
            <person name="Oshima K."/>
            <person name="Longtonglang A."/>
            <person name="Teaumroong N."/>
            <person name="Mitsui H."/>
            <person name="Hattori M."/>
            <person name="Hattori R."/>
            <person name="Hattori T."/>
            <person name="Minamisawa K."/>
        </authorList>
    </citation>
    <scope>NUCLEOTIDE SEQUENCE [LARGE SCALE GENOMIC DNA]</scope>
    <source>
        <strain evidence="1 2">S58</strain>
    </source>
</reference>
<name>M4ZHQ2_9BRAD</name>
<dbReference type="Gene3D" id="3.30.1370.120">
    <property type="match status" value="1"/>
</dbReference>
<dbReference type="GO" id="GO:0009306">
    <property type="term" value="P:protein secretion"/>
    <property type="evidence" value="ECO:0007669"/>
    <property type="project" value="TreeGrafter"/>
</dbReference>
<gene>
    <name evidence="1" type="ORF">S58_72270</name>
</gene>
<dbReference type="STRING" id="1245469.S58_72270"/>
<dbReference type="InterPro" id="IPR050810">
    <property type="entry name" value="Bact_Secretion_Sys_Channel"/>
</dbReference>
<dbReference type="HOGENOM" id="CLU_109356_0_0_5"/>
<dbReference type="RefSeq" id="WP_015670262.1">
    <property type="nucleotide sequence ID" value="NC_020453.1"/>
</dbReference>
<dbReference type="AlphaFoldDB" id="M4ZHQ2"/>
<dbReference type="EMBL" id="AP012603">
    <property type="protein sequence ID" value="BAM93191.1"/>
    <property type="molecule type" value="Genomic_DNA"/>
</dbReference>
<proteinExistence type="predicted"/>
<dbReference type="PANTHER" id="PTHR30332:SF5">
    <property type="entry name" value="SPI-1 TYPE 3 SECRETION SYSTEM SECRETIN"/>
    <property type="match status" value="1"/>
</dbReference>
<dbReference type="Gene3D" id="3.55.50.30">
    <property type="match status" value="1"/>
</dbReference>